<accession>A0A8H7V4Y3</accession>
<protein>
    <submittedName>
        <fullName evidence="1">Uncharacterized protein</fullName>
    </submittedName>
</protein>
<dbReference type="AlphaFoldDB" id="A0A8H7V4Y3"/>
<evidence type="ECO:0000313" key="1">
    <source>
        <dbReference type="EMBL" id="KAG2203528.1"/>
    </source>
</evidence>
<comment type="caution">
    <text evidence="1">The sequence shown here is derived from an EMBL/GenBank/DDBJ whole genome shotgun (WGS) entry which is preliminary data.</text>
</comment>
<gene>
    <name evidence="1" type="ORF">INT46_011433</name>
</gene>
<reference evidence="1" key="1">
    <citation type="submission" date="2020-12" db="EMBL/GenBank/DDBJ databases">
        <title>Metabolic potential, ecology and presence of endohyphal bacteria is reflected in genomic diversity of Mucoromycotina.</title>
        <authorList>
            <person name="Muszewska A."/>
            <person name="Okrasinska A."/>
            <person name="Steczkiewicz K."/>
            <person name="Drgas O."/>
            <person name="Orlowska M."/>
            <person name="Perlinska-Lenart U."/>
            <person name="Aleksandrzak-Piekarczyk T."/>
            <person name="Szatraj K."/>
            <person name="Zielenkiewicz U."/>
            <person name="Pilsyk S."/>
            <person name="Malc E."/>
            <person name="Mieczkowski P."/>
            <person name="Kruszewska J.S."/>
            <person name="Biernat P."/>
            <person name="Pawlowska J."/>
        </authorList>
    </citation>
    <scope>NUCLEOTIDE SEQUENCE</scope>
    <source>
        <strain evidence="1">CBS 226.32</strain>
    </source>
</reference>
<organism evidence="1 2">
    <name type="scientific">Mucor plumbeus</name>
    <dbReference type="NCBI Taxonomy" id="97098"/>
    <lineage>
        <taxon>Eukaryota</taxon>
        <taxon>Fungi</taxon>
        <taxon>Fungi incertae sedis</taxon>
        <taxon>Mucoromycota</taxon>
        <taxon>Mucoromycotina</taxon>
        <taxon>Mucoromycetes</taxon>
        <taxon>Mucorales</taxon>
        <taxon>Mucorineae</taxon>
        <taxon>Mucoraceae</taxon>
        <taxon>Mucor</taxon>
    </lineage>
</organism>
<evidence type="ECO:0000313" key="2">
    <source>
        <dbReference type="Proteomes" id="UP000650833"/>
    </source>
</evidence>
<sequence length="100" mass="11359">MSSQFFFEDGEGNAIDENSIELVQSKADKETYPLDNITGFNIHLEPKPPEKLVKSKVVENEDSAPINLRKVDPKETPRRRCQEEVLLKNDGNTVGNWELS</sequence>
<dbReference type="Proteomes" id="UP000650833">
    <property type="component" value="Unassembled WGS sequence"/>
</dbReference>
<dbReference type="OrthoDB" id="2211252at2759"/>
<name>A0A8H7V4Y3_9FUNG</name>
<proteinExistence type="predicted"/>
<dbReference type="EMBL" id="JAEPRC010000226">
    <property type="protein sequence ID" value="KAG2203528.1"/>
    <property type="molecule type" value="Genomic_DNA"/>
</dbReference>
<keyword evidence="2" id="KW-1185">Reference proteome</keyword>